<dbReference type="EMBL" id="WHJG01000021">
    <property type="protein sequence ID" value="NHZ81422.1"/>
    <property type="molecule type" value="Genomic_DNA"/>
</dbReference>
<keyword evidence="6" id="KW-1185">Reference proteome</keyword>
<reference evidence="5 6" key="1">
    <citation type="submission" date="2019-10" db="EMBL/GenBank/DDBJ databases">
        <title>Taxonomy of Antarctic Massilia spp.: description of Massilia rubra sp. nov., Massilia aquatica sp. nov., Massilia mucilaginosa sp. nov., Massilia frigida sp. nov. isolated from streams, lakes and regoliths.</title>
        <authorList>
            <person name="Holochova P."/>
            <person name="Sedlacek I."/>
            <person name="Kralova S."/>
            <person name="Maslanova I."/>
            <person name="Busse H.-J."/>
            <person name="Stankova E."/>
            <person name="Vrbovska V."/>
            <person name="Kovarovic V."/>
            <person name="Bartak M."/>
            <person name="Svec P."/>
            <person name="Pantucek R."/>
        </authorList>
    </citation>
    <scope>NUCLEOTIDE SEQUENCE [LARGE SCALE GENOMIC DNA]</scope>
    <source>
        <strain evidence="5 6">CCM 8695</strain>
    </source>
</reference>
<name>A0ABX0N7Q1_9BURK</name>
<evidence type="ECO:0000256" key="2">
    <source>
        <dbReference type="ARBA" id="ARBA00022679"/>
    </source>
</evidence>
<feature type="domain" description="Hydroxymethylglutaryl-coenzyme A synthase C-terminal" evidence="4">
    <location>
        <begin position="254"/>
        <end position="400"/>
    </location>
</feature>
<sequence>MRAGIEDMGVYVGRAALDVNVLAAARGLDVQRMHNLLMREKTVALPFEDAVTFAVNAAKPVIDRLGPQQRERIEQLIVASESGVDFGKPLSTYVHQALGLSRNCRTFEVKHACYGGTAALQSALAHAHAGLSPGAKSLVITTDMARPIPHTYAEPSQGAAGVAMLIGDQPLLVEIEKGLSGCYGFEVMDSCRPTPDIETGDADLSLLTYLECMENSFLAYQRKAPGTSFGSFDYLAVHTPFGGMAKGAHRTMMRKFERVAPALVEQDFLRRLEPSLRFCARVGNIYSGTVFLALAGILALGRFDDAPKRVGLFSYGSGCCSEFYSAVATAASQRAIARLDIGAHLDARHALSMAEYERLLETQQRLRFGVRDAEPESLDWERLMRGRGLLVLDRIKDYHREYRWA</sequence>
<feature type="domain" description="Hydroxymethylglutaryl-coenzyme A synthase N-terminal" evidence="3">
    <location>
        <begin position="69"/>
        <end position="168"/>
    </location>
</feature>
<dbReference type="PANTHER" id="PTHR43323:SF2">
    <property type="entry name" value="HYDROXYMETHYLGLUTARYL-COA SYNTHASE"/>
    <property type="match status" value="1"/>
</dbReference>
<evidence type="ECO:0000259" key="3">
    <source>
        <dbReference type="Pfam" id="PF01154"/>
    </source>
</evidence>
<dbReference type="InterPro" id="IPR013746">
    <property type="entry name" value="HMG_CoA_synt_C_dom"/>
</dbReference>
<accession>A0ABX0N7Q1</accession>
<dbReference type="PANTHER" id="PTHR43323">
    <property type="entry name" value="3-HYDROXY-3-METHYLGLUTARYL COENZYME A SYNTHASE"/>
    <property type="match status" value="1"/>
</dbReference>
<dbReference type="Proteomes" id="UP000621455">
    <property type="component" value="Unassembled WGS sequence"/>
</dbReference>
<gene>
    <name evidence="5" type="ORF">F2P44_19390</name>
</gene>
<dbReference type="RefSeq" id="WP_167088756.1">
    <property type="nucleotide sequence ID" value="NZ_WHJG01000021.1"/>
</dbReference>
<dbReference type="CDD" id="cd00827">
    <property type="entry name" value="init_cond_enzymes"/>
    <property type="match status" value="1"/>
</dbReference>
<organism evidence="5 6">
    <name type="scientific">Massilia frigida</name>
    <dbReference type="NCBI Taxonomy" id="2609281"/>
    <lineage>
        <taxon>Bacteria</taxon>
        <taxon>Pseudomonadati</taxon>
        <taxon>Pseudomonadota</taxon>
        <taxon>Betaproteobacteria</taxon>
        <taxon>Burkholderiales</taxon>
        <taxon>Oxalobacteraceae</taxon>
        <taxon>Telluria group</taxon>
        <taxon>Massilia</taxon>
    </lineage>
</organism>
<proteinExistence type="inferred from homology"/>
<evidence type="ECO:0000313" key="6">
    <source>
        <dbReference type="Proteomes" id="UP000621455"/>
    </source>
</evidence>
<evidence type="ECO:0000313" key="5">
    <source>
        <dbReference type="EMBL" id="NHZ81422.1"/>
    </source>
</evidence>
<dbReference type="SUPFAM" id="SSF53901">
    <property type="entry name" value="Thiolase-like"/>
    <property type="match status" value="2"/>
</dbReference>
<evidence type="ECO:0000256" key="1">
    <source>
        <dbReference type="ARBA" id="ARBA00007061"/>
    </source>
</evidence>
<dbReference type="InterPro" id="IPR013528">
    <property type="entry name" value="HMG_CoA_synth_N"/>
</dbReference>
<dbReference type="Pfam" id="PF08540">
    <property type="entry name" value="HMG_CoA_synt_C"/>
    <property type="match status" value="1"/>
</dbReference>
<protein>
    <submittedName>
        <fullName evidence="5">3-hydroxy-3-methylglutaryl-ACP synthase</fullName>
    </submittedName>
</protein>
<keyword evidence="2" id="KW-0808">Transferase</keyword>
<dbReference type="InterPro" id="IPR016039">
    <property type="entry name" value="Thiolase-like"/>
</dbReference>
<comment type="caution">
    <text evidence="5">The sequence shown here is derived from an EMBL/GenBank/DDBJ whole genome shotgun (WGS) entry which is preliminary data.</text>
</comment>
<dbReference type="Pfam" id="PF01154">
    <property type="entry name" value="HMG_CoA_synt_N"/>
    <property type="match status" value="1"/>
</dbReference>
<dbReference type="Gene3D" id="3.40.47.10">
    <property type="match status" value="2"/>
</dbReference>
<evidence type="ECO:0000259" key="4">
    <source>
        <dbReference type="Pfam" id="PF08540"/>
    </source>
</evidence>
<comment type="similarity">
    <text evidence="1">Belongs to the thiolase-like superfamily. HMG-CoA synthase family.</text>
</comment>